<keyword evidence="2" id="KW-1185">Reference proteome</keyword>
<reference evidence="1 2" key="1">
    <citation type="submission" date="2020-08" db="EMBL/GenBank/DDBJ databases">
        <title>Aphidius gifuensis genome sequencing and assembly.</title>
        <authorList>
            <person name="Du Z."/>
        </authorList>
    </citation>
    <scope>NUCLEOTIDE SEQUENCE [LARGE SCALE GENOMIC DNA]</scope>
    <source>
        <strain evidence="1">YNYX2018</strain>
        <tissue evidence="1">Adults</tissue>
    </source>
</reference>
<gene>
    <name evidence="1" type="ORF">HCN44_003058</name>
</gene>
<organism evidence="1 2">
    <name type="scientific">Aphidius gifuensis</name>
    <name type="common">Parasitoid wasp</name>
    <dbReference type="NCBI Taxonomy" id="684658"/>
    <lineage>
        <taxon>Eukaryota</taxon>
        <taxon>Metazoa</taxon>
        <taxon>Ecdysozoa</taxon>
        <taxon>Arthropoda</taxon>
        <taxon>Hexapoda</taxon>
        <taxon>Insecta</taxon>
        <taxon>Pterygota</taxon>
        <taxon>Neoptera</taxon>
        <taxon>Endopterygota</taxon>
        <taxon>Hymenoptera</taxon>
        <taxon>Apocrita</taxon>
        <taxon>Ichneumonoidea</taxon>
        <taxon>Braconidae</taxon>
        <taxon>Aphidiinae</taxon>
        <taxon>Aphidius</taxon>
    </lineage>
</organism>
<evidence type="ECO:0000313" key="1">
    <source>
        <dbReference type="EMBL" id="KAF7987296.1"/>
    </source>
</evidence>
<sequence>MSCHFYQMKTVKILLQDETPQCIKNKEIPDKLIKQLPEVIYAIGEQTMEFLIKIKSAFPLFHDKHPTINDFIENIIYSDVGLINKSKTIKAVYDSINEKYPDSMNDYKFLFIQACQYCSEADIILIWQKLTDEEKNEIENTDADISTNNFIITGFNRCKNSIVLYWGVHLNYFQSKDPLHRSSIDVARDIFFKYSNYMFSQKDIETFKFFFNLLYHQAEEKDNFFLNELIDIKSEFMSFPDNIDNWIFMMQQLSDEARIRYLKKVDIGTLIEYLFRSWPWRFLYIEIINLAIKHHDEIPRDIKYLSCWIVTQFWRTYQHNFFDGIIELFWKQPYDVSSKIQVITVLKIYYRFEEIKPDELRIQIIERMMRYRLYFCDTNQWDLFYQIYKYILEEEEDKYNYLAEIDMHTVCEYFIEKGGRYNIIDELLDAKNNNDEIQKAQFKLSINCPIIMGKIMANAKDNSDLKNKLNLFFKWFEFSKSERIQLLKCIPNTQLSRRDNNEWFKTYNCLEKTARPFIVAKKTSIT</sequence>
<evidence type="ECO:0000313" key="2">
    <source>
        <dbReference type="Proteomes" id="UP000639338"/>
    </source>
</evidence>
<dbReference type="AlphaFoldDB" id="A0A834XI15"/>
<comment type="caution">
    <text evidence="1">The sequence shown here is derived from an EMBL/GenBank/DDBJ whole genome shotgun (WGS) entry which is preliminary data.</text>
</comment>
<protein>
    <submittedName>
        <fullName evidence="1">Uncharacterized protein</fullName>
    </submittedName>
</protein>
<dbReference type="OrthoDB" id="7666874at2759"/>
<name>A0A834XI15_APHGI</name>
<dbReference type="Proteomes" id="UP000639338">
    <property type="component" value="Unassembled WGS sequence"/>
</dbReference>
<proteinExistence type="predicted"/>
<accession>A0A834XI15</accession>
<dbReference type="EMBL" id="JACMRX010000006">
    <property type="protein sequence ID" value="KAF7987296.1"/>
    <property type="molecule type" value="Genomic_DNA"/>
</dbReference>